<gene>
    <name evidence="2" type="ORF">DC3_16780</name>
</gene>
<dbReference type="EMBL" id="BJXB01000006">
    <property type="protein sequence ID" value="GEM46043.1"/>
    <property type="molecule type" value="Genomic_DNA"/>
</dbReference>
<feature type="transmembrane region" description="Helical" evidence="1">
    <location>
        <begin position="100"/>
        <end position="119"/>
    </location>
</feature>
<evidence type="ECO:0000256" key="1">
    <source>
        <dbReference type="SAM" id="Phobius"/>
    </source>
</evidence>
<keyword evidence="1" id="KW-0812">Transmembrane</keyword>
<dbReference type="AlphaFoldDB" id="A0A511MZN5"/>
<dbReference type="RefSeq" id="WP_146883865.1">
    <property type="nucleotide sequence ID" value="NZ_BJXB01000006.1"/>
</dbReference>
<dbReference type="Pfam" id="PF10011">
    <property type="entry name" value="DUF2254"/>
    <property type="match status" value="1"/>
</dbReference>
<dbReference type="InterPro" id="IPR018723">
    <property type="entry name" value="DUF2254_membrane"/>
</dbReference>
<feature type="transmembrane region" description="Helical" evidence="1">
    <location>
        <begin position="9"/>
        <end position="31"/>
    </location>
</feature>
<comment type="caution">
    <text evidence="2">The sequence shown here is derived from an EMBL/GenBank/DDBJ whole genome shotgun (WGS) entry which is preliminary data.</text>
</comment>
<protein>
    <recommendedName>
        <fullName evidence="4">DUF2254 domain-containing protein</fullName>
    </recommendedName>
</protein>
<dbReference type="OrthoDB" id="2955631at2"/>
<dbReference type="Proteomes" id="UP000321306">
    <property type="component" value="Unassembled WGS sequence"/>
</dbReference>
<name>A0A511MZN5_DEIC1</name>
<proteinExistence type="predicted"/>
<evidence type="ECO:0008006" key="4">
    <source>
        <dbReference type="Google" id="ProtNLM"/>
    </source>
</evidence>
<keyword evidence="3" id="KW-1185">Reference proteome</keyword>
<reference evidence="2 3" key="1">
    <citation type="submission" date="2019-07" db="EMBL/GenBank/DDBJ databases">
        <title>Whole genome shotgun sequence of Deinococcus cellulosilyticus NBRC 106333.</title>
        <authorList>
            <person name="Hosoyama A."/>
            <person name="Uohara A."/>
            <person name="Ohji S."/>
            <person name="Ichikawa N."/>
        </authorList>
    </citation>
    <scope>NUCLEOTIDE SEQUENCE [LARGE SCALE GENOMIC DNA]</scope>
    <source>
        <strain evidence="2 3">NBRC 106333</strain>
    </source>
</reference>
<keyword evidence="1" id="KW-1133">Transmembrane helix</keyword>
<organism evidence="2 3">
    <name type="scientific">Deinococcus cellulosilyticus (strain DSM 18568 / NBRC 106333 / KACC 11606 / 5516J-15)</name>
    <dbReference type="NCBI Taxonomy" id="1223518"/>
    <lineage>
        <taxon>Bacteria</taxon>
        <taxon>Thermotogati</taxon>
        <taxon>Deinococcota</taxon>
        <taxon>Deinococci</taxon>
        <taxon>Deinococcales</taxon>
        <taxon>Deinococcaceae</taxon>
        <taxon>Deinococcus</taxon>
    </lineage>
</organism>
<keyword evidence="1" id="KW-0472">Membrane</keyword>
<sequence>MHSRLFRHFWIIPASTLVLFLTVAHLCLYLDQVRNFSASMMLWHVQSLTGAHDLVYAVAASMYTFVASTFTISIAALSFASRDMGPRLLEDFTQDWRSQLTLGVLLGTFGFNLWTIAAIQSTPATDPVPLLTVNVAVLLAYLSAGFLIMFIYLMTQAMNITALVNRLGRTLHETIMDVSDTLPPMTCPDPSIENPTYIYATGAGNLHEIRVEALVKHLQRNDAVLKLRIRPGQYAFPGMVIAECSKPLDLKPFVRFSDFRKTEHDPEFAVRQINEIAVRSMESGLKDPFTVITCMDRMGSGLCLLRKRYLRSGVHLDAQGNVRLIQPMVTFGGLIDEMFHLIRQFGSKSPAITIRMLEVLAVVMEVLDEPEYQEHVLRHARMVWEAGKANLSSPEDEQDLKRRYQAVLRHYRGQGSAPTTQATGQKA</sequence>
<evidence type="ECO:0000313" key="3">
    <source>
        <dbReference type="Proteomes" id="UP000321306"/>
    </source>
</evidence>
<feature type="transmembrane region" description="Helical" evidence="1">
    <location>
        <begin position="131"/>
        <end position="153"/>
    </location>
</feature>
<evidence type="ECO:0000313" key="2">
    <source>
        <dbReference type="EMBL" id="GEM46043.1"/>
    </source>
</evidence>
<feature type="transmembrane region" description="Helical" evidence="1">
    <location>
        <begin position="54"/>
        <end position="79"/>
    </location>
</feature>
<accession>A0A511MZN5</accession>